<keyword evidence="1" id="KW-0812">Transmembrane</keyword>
<name>A0A9P0G7B8_9CUCU</name>
<dbReference type="AlphaFoldDB" id="A0A9P0G7B8"/>
<sequence length="146" mass="15861">MNSKIQFYLFVCIFCLAFTYVNTKSSPLTRPQQIEVRTEQDALRKPQDIEVRDNYPGLTAILGAGATVLESVVAYILGQGSIDDITSAIQGVFFQIQKMISIQGLVGQIPMFGFILQPLVGIIAMIMSNTPMLGGLISFVLVGPSA</sequence>
<proteinExistence type="predicted"/>
<accession>A0A9P0G7B8</accession>
<keyword evidence="1" id="KW-0472">Membrane</keyword>
<evidence type="ECO:0000313" key="4">
    <source>
        <dbReference type="Proteomes" id="UP001153636"/>
    </source>
</evidence>
<feature type="signal peptide" evidence="2">
    <location>
        <begin position="1"/>
        <end position="23"/>
    </location>
</feature>
<protein>
    <submittedName>
        <fullName evidence="3">Uncharacterized protein</fullName>
    </submittedName>
</protein>
<dbReference type="Proteomes" id="UP001153636">
    <property type="component" value="Chromosome 18"/>
</dbReference>
<feature type="transmembrane region" description="Helical" evidence="1">
    <location>
        <begin position="99"/>
        <end position="116"/>
    </location>
</feature>
<feature type="chain" id="PRO_5040462760" evidence="2">
    <location>
        <begin position="24"/>
        <end position="146"/>
    </location>
</feature>
<evidence type="ECO:0000256" key="1">
    <source>
        <dbReference type="SAM" id="Phobius"/>
    </source>
</evidence>
<organism evidence="3 4">
    <name type="scientific">Psylliodes chrysocephalus</name>
    <dbReference type="NCBI Taxonomy" id="3402493"/>
    <lineage>
        <taxon>Eukaryota</taxon>
        <taxon>Metazoa</taxon>
        <taxon>Ecdysozoa</taxon>
        <taxon>Arthropoda</taxon>
        <taxon>Hexapoda</taxon>
        <taxon>Insecta</taxon>
        <taxon>Pterygota</taxon>
        <taxon>Neoptera</taxon>
        <taxon>Endopterygota</taxon>
        <taxon>Coleoptera</taxon>
        <taxon>Polyphaga</taxon>
        <taxon>Cucujiformia</taxon>
        <taxon>Chrysomeloidea</taxon>
        <taxon>Chrysomelidae</taxon>
        <taxon>Galerucinae</taxon>
        <taxon>Alticini</taxon>
        <taxon>Psylliodes</taxon>
    </lineage>
</organism>
<dbReference type="OrthoDB" id="6769932at2759"/>
<dbReference type="EMBL" id="OV651830">
    <property type="protein sequence ID" value="CAH1104794.1"/>
    <property type="molecule type" value="Genomic_DNA"/>
</dbReference>
<gene>
    <name evidence="3" type="ORF">PSYICH_LOCUS5696</name>
</gene>
<keyword evidence="1" id="KW-1133">Transmembrane helix</keyword>
<keyword evidence="2" id="KW-0732">Signal</keyword>
<evidence type="ECO:0000256" key="2">
    <source>
        <dbReference type="SAM" id="SignalP"/>
    </source>
</evidence>
<evidence type="ECO:0000313" key="3">
    <source>
        <dbReference type="EMBL" id="CAH1104794.1"/>
    </source>
</evidence>
<reference evidence="3" key="1">
    <citation type="submission" date="2022-01" db="EMBL/GenBank/DDBJ databases">
        <authorList>
            <person name="King R."/>
        </authorList>
    </citation>
    <scope>NUCLEOTIDE SEQUENCE</scope>
</reference>
<keyword evidence="4" id="KW-1185">Reference proteome</keyword>